<evidence type="ECO:0000256" key="1">
    <source>
        <dbReference type="SAM" id="MobiDB-lite"/>
    </source>
</evidence>
<keyword evidence="3" id="KW-1185">Reference proteome</keyword>
<proteinExistence type="predicted"/>
<dbReference type="AlphaFoldDB" id="A0AA36E0L1"/>
<evidence type="ECO:0000313" key="3">
    <source>
        <dbReference type="Proteomes" id="UP001177003"/>
    </source>
</evidence>
<accession>A0AA36E0L1</accession>
<sequence length="173" mass="19274">MKSTLIEPGSMAQNIQSTLAKTYPNRVFDLEQNSAEKDLIIGKQDIRISNLEKENSDKDSKISELQVNLGGLTDVFFDLKQLLFQKSGDEFQPLSVEGEKITSSSSGPSDPTSQSSNEITARTTLDANLDSFLSSASLSSQERRERSKLRETGMMFTEKYGDRSGIFMWGIRC</sequence>
<name>A0AA36E0L1_LACSI</name>
<gene>
    <name evidence="2" type="ORF">LSALG_LOCUS17705</name>
</gene>
<dbReference type="Proteomes" id="UP001177003">
    <property type="component" value="Chromosome 3"/>
</dbReference>
<reference evidence="2" key="1">
    <citation type="submission" date="2023-04" db="EMBL/GenBank/DDBJ databases">
        <authorList>
            <person name="Vijverberg K."/>
            <person name="Xiong W."/>
            <person name="Schranz E."/>
        </authorList>
    </citation>
    <scope>NUCLEOTIDE SEQUENCE</scope>
</reference>
<feature type="compositionally biased region" description="Low complexity" evidence="1">
    <location>
        <begin position="102"/>
        <end position="116"/>
    </location>
</feature>
<evidence type="ECO:0000313" key="2">
    <source>
        <dbReference type="EMBL" id="CAI9277795.1"/>
    </source>
</evidence>
<protein>
    <submittedName>
        <fullName evidence="2">Uncharacterized protein</fullName>
    </submittedName>
</protein>
<organism evidence="2 3">
    <name type="scientific">Lactuca saligna</name>
    <name type="common">Willowleaf lettuce</name>
    <dbReference type="NCBI Taxonomy" id="75948"/>
    <lineage>
        <taxon>Eukaryota</taxon>
        <taxon>Viridiplantae</taxon>
        <taxon>Streptophyta</taxon>
        <taxon>Embryophyta</taxon>
        <taxon>Tracheophyta</taxon>
        <taxon>Spermatophyta</taxon>
        <taxon>Magnoliopsida</taxon>
        <taxon>eudicotyledons</taxon>
        <taxon>Gunneridae</taxon>
        <taxon>Pentapetalae</taxon>
        <taxon>asterids</taxon>
        <taxon>campanulids</taxon>
        <taxon>Asterales</taxon>
        <taxon>Asteraceae</taxon>
        <taxon>Cichorioideae</taxon>
        <taxon>Cichorieae</taxon>
        <taxon>Lactucinae</taxon>
        <taxon>Lactuca</taxon>
    </lineage>
</organism>
<feature type="region of interest" description="Disordered" evidence="1">
    <location>
        <begin position="96"/>
        <end position="118"/>
    </location>
</feature>
<dbReference type="EMBL" id="OX465079">
    <property type="protein sequence ID" value="CAI9277795.1"/>
    <property type="molecule type" value="Genomic_DNA"/>
</dbReference>